<protein>
    <submittedName>
        <fullName evidence="4">Tigger transposable element-derived protein 6-like protein</fullName>
    </submittedName>
</protein>
<reference evidence="4 5" key="1">
    <citation type="journal article" date="2021" name="Elife">
        <title>Chloroplast acquisition without the gene transfer in kleptoplastic sea slugs, Plakobranchus ocellatus.</title>
        <authorList>
            <person name="Maeda T."/>
            <person name="Takahashi S."/>
            <person name="Yoshida T."/>
            <person name="Shimamura S."/>
            <person name="Takaki Y."/>
            <person name="Nagai Y."/>
            <person name="Toyoda A."/>
            <person name="Suzuki Y."/>
            <person name="Arimoto A."/>
            <person name="Ishii H."/>
            <person name="Satoh N."/>
            <person name="Nishiyama T."/>
            <person name="Hasebe M."/>
            <person name="Maruyama T."/>
            <person name="Minagawa J."/>
            <person name="Obokata J."/>
            <person name="Shigenobu S."/>
        </authorList>
    </citation>
    <scope>NUCLEOTIDE SEQUENCE [LARGE SCALE GENOMIC DNA]</scope>
</reference>
<dbReference type="EMBL" id="BLXT01002238">
    <property type="protein sequence ID" value="GFN92283.1"/>
    <property type="molecule type" value="Genomic_DNA"/>
</dbReference>
<evidence type="ECO:0000256" key="2">
    <source>
        <dbReference type="SAM" id="MobiDB-lite"/>
    </source>
</evidence>
<dbReference type="InterPro" id="IPR036397">
    <property type="entry name" value="RNaseH_sf"/>
</dbReference>
<proteinExistence type="predicted"/>
<dbReference type="PANTHER" id="PTHR19303">
    <property type="entry name" value="TRANSPOSON"/>
    <property type="match status" value="1"/>
</dbReference>
<sequence length="863" mass="96401">MLRGDRGKAGRGAGLTRRRQHEDGVHKCPPRCCRCCLKGCSLRKAAESFQIPKETLRRAVEKSRKGKELKSFSDSCKTRQVFNEAEELEVTEYVLKASRIGFPLDSKTIRKLSYQLAEKNNISFPPSWAVNGMAGEGWLSGFLKRHECISRRTPETSSLARATAFNKTNVEAFFEKLQDLYSRYSFPPERVYNLDETGLTTSQKPQKVVAEVGAKQVSQVVSHERGETVTMCGFINAIGNALPPVLIFPRKNFKSNMLHNASPGAKGLANQSGWMTGDLFLEGLQHFVRHSCSSKEHPTLLLLDNHESHVTLAAVDFCRDKGVHLLSFPPHCSHKLQPLDRTIYGPMKKFYYTACNEWMYQNPGQRMTIYDVAGLVGKAYPKAFTSTNILSGFRSTGISPLDVNVFSENDFVQSFVTDQAAPPVQDVPSRDSGAPLVQPEDPGTSSAATPIPPEESRSASGVEKDEDLPTVEQQTNHKASRFENTTAQLEQREIDLEKAALSSCSPEVLRPHPKAERRTYKTRRLGKTRILTDTLEKMKLLPKKTRKRKPSGKQAKQEYCTKRLFKQQAEGTKTANLPGRSVLKASYHQDQGVFSPETRGRQCTAIAAAAVKDVREWCKTDLDLILITGDSFYRQIDQQRPDTEDGFLMITDIPDQAQLFNAKFALDRTQPIHGLVSHHQSHELVFTLADGVNKVFQQKCTAILIMKDMSVKIHAYKEDGTCFVFDSHARGDNSDSLSECARTESGLDTTPASAASDAHRSEVPVSVEEPLSSRPTADHLTTDMPLPATADDQMGGADMNDMNDSVLEKKDISKTYLCIFCQENFQHSRPGDVWIQCQTCENWCHEECADIRSGCYFTCDLCK</sequence>
<keyword evidence="5" id="KW-1185">Reference proteome</keyword>
<comment type="caution">
    <text evidence="4">The sequence shown here is derived from an EMBL/GenBank/DDBJ whole genome shotgun (WGS) entry which is preliminary data.</text>
</comment>
<feature type="region of interest" description="Disordered" evidence="2">
    <location>
        <begin position="731"/>
        <end position="802"/>
    </location>
</feature>
<dbReference type="Gene3D" id="3.30.420.10">
    <property type="entry name" value="Ribonuclease H-like superfamily/Ribonuclease H"/>
    <property type="match status" value="1"/>
</dbReference>
<dbReference type="PANTHER" id="PTHR19303:SF71">
    <property type="entry name" value="ZINC FINGER PHD-TYPE DOMAIN-CONTAINING PROTEIN"/>
    <property type="match status" value="1"/>
</dbReference>
<dbReference type="InterPro" id="IPR004875">
    <property type="entry name" value="DDE_SF_endonuclease_dom"/>
</dbReference>
<dbReference type="AlphaFoldDB" id="A0AAV3ZD17"/>
<dbReference type="GO" id="GO:0003677">
    <property type="term" value="F:DNA binding"/>
    <property type="evidence" value="ECO:0007669"/>
    <property type="project" value="UniProtKB-KW"/>
</dbReference>
<feature type="region of interest" description="Disordered" evidence="2">
    <location>
        <begin position="1"/>
        <end position="27"/>
    </location>
</feature>
<evidence type="ECO:0000256" key="1">
    <source>
        <dbReference type="ARBA" id="ARBA00023125"/>
    </source>
</evidence>
<feature type="domain" description="HTH CENPB-type" evidence="3">
    <location>
        <begin position="74"/>
        <end position="152"/>
    </location>
</feature>
<dbReference type="Pfam" id="PF03184">
    <property type="entry name" value="DDE_1"/>
    <property type="match status" value="1"/>
</dbReference>
<accession>A0AAV3ZD17</accession>
<gene>
    <name evidence="4" type="ORF">PoB_001878900</name>
</gene>
<evidence type="ECO:0000259" key="3">
    <source>
        <dbReference type="PROSITE" id="PS51253"/>
    </source>
</evidence>
<keyword evidence="1" id="KW-0238">DNA-binding</keyword>
<organism evidence="4 5">
    <name type="scientific">Plakobranchus ocellatus</name>
    <dbReference type="NCBI Taxonomy" id="259542"/>
    <lineage>
        <taxon>Eukaryota</taxon>
        <taxon>Metazoa</taxon>
        <taxon>Spiralia</taxon>
        <taxon>Lophotrochozoa</taxon>
        <taxon>Mollusca</taxon>
        <taxon>Gastropoda</taxon>
        <taxon>Heterobranchia</taxon>
        <taxon>Euthyneura</taxon>
        <taxon>Panpulmonata</taxon>
        <taxon>Sacoglossa</taxon>
        <taxon>Placobranchoidea</taxon>
        <taxon>Plakobranchidae</taxon>
        <taxon>Plakobranchus</taxon>
    </lineage>
</organism>
<dbReference type="InterPro" id="IPR050863">
    <property type="entry name" value="CenT-Element_Derived"/>
</dbReference>
<evidence type="ECO:0000313" key="5">
    <source>
        <dbReference type="Proteomes" id="UP000735302"/>
    </source>
</evidence>
<dbReference type="Proteomes" id="UP000735302">
    <property type="component" value="Unassembled WGS sequence"/>
</dbReference>
<dbReference type="GO" id="GO:0005634">
    <property type="term" value="C:nucleus"/>
    <property type="evidence" value="ECO:0007669"/>
    <property type="project" value="TreeGrafter"/>
</dbReference>
<name>A0AAV3ZD17_9GAST</name>
<feature type="compositionally biased region" description="Polar residues" evidence="2">
    <location>
        <begin position="471"/>
        <end position="487"/>
    </location>
</feature>
<feature type="region of interest" description="Disordered" evidence="2">
    <location>
        <begin position="418"/>
        <end position="487"/>
    </location>
</feature>
<dbReference type="PROSITE" id="PS51253">
    <property type="entry name" value="HTH_CENPB"/>
    <property type="match status" value="1"/>
</dbReference>
<evidence type="ECO:0000313" key="4">
    <source>
        <dbReference type="EMBL" id="GFN92283.1"/>
    </source>
</evidence>
<dbReference type="Gene3D" id="3.90.70.120">
    <property type="match status" value="1"/>
</dbReference>
<dbReference type="InterPro" id="IPR006600">
    <property type="entry name" value="HTH_CenpB_DNA-bd_dom"/>
</dbReference>